<proteinExistence type="predicted"/>
<evidence type="ECO:0000313" key="2">
    <source>
        <dbReference type="Proteomes" id="UP001064297"/>
    </source>
</evidence>
<name>A0A977KLW5_9CAUD</name>
<protein>
    <submittedName>
        <fullName evidence="1">Uncharacterized protein</fullName>
    </submittedName>
</protein>
<sequence length="93" mass="10399">MYVKPIGFAVLRLTDGAYPRWEEDSFHTTTGTACGRLRDMGSRDSKRLVAVNHVSDTPGMKPNEALVLWEGKRVPPWLGVRQYVGATDFTMSV</sequence>
<dbReference type="Proteomes" id="UP001064297">
    <property type="component" value="Segment"/>
</dbReference>
<accession>A0A977KLW5</accession>
<reference evidence="1" key="1">
    <citation type="submission" date="2022-08" db="EMBL/GenBank/DDBJ databases">
        <authorList>
            <person name="Abuwarda M.A."/>
            <person name="Alvarez A."/>
            <person name="Batteikh M."/>
            <person name="Baughman A.P."/>
            <person name="Chavez V."/>
            <person name="Cheng C."/>
            <person name="Cosentino E.J."/>
            <person name="Di Blasi D.L."/>
            <person name="Dooley N.L."/>
            <person name="Empson B.M."/>
            <person name="Erfanian K."/>
            <person name="Esparza P.D."/>
            <person name="Fleming H.S."/>
            <person name="Ghannam M.S."/>
            <person name="Gibbons A.C."/>
            <person name="Gonzalez C."/>
            <person name="Huq N.E."/>
            <person name="Jin K."/>
            <person name="Kamarzar M."/>
            <person name="Khaine A."/>
            <person name="Krug K.R."/>
            <person name="Lee A."/>
            <person name="Liao S."/>
            <person name="Light I."/>
            <person name="Ma Y."/>
            <person name="Magaling J.M."/>
            <person name="McLinden K.C."/>
            <person name="Melkote A."/>
            <person name="Montoya Serpas C.A."/>
            <person name="Niazmandi K."/>
            <person name="Ostroske E.C."/>
            <person name="Paek B.H."/>
            <person name="Rajiv S."/>
            <person name="Santos C.E."/>
            <person name="Semaan S.A."/>
            <person name="Senthilvelan J."/>
            <person name="Sheppy T.E."/>
            <person name="Stephenson J.C."/>
            <person name="Tenney M.E."/>
            <person name="Teoh N."/>
            <person name="Thorp J.P."/>
            <person name="Turon Font G."/>
            <person name="Uvarov E.V."/>
            <person name="Verpukhovskiy P."/>
            <person name="Wang J."/>
            <person name="Whang A.Y."/>
            <person name="Wright N.E."/>
            <person name="Wu M."/>
            <person name="Zhuang C."/>
            <person name="Bruns J.A."/>
            <person name="Chai A.E."/>
            <person name="Parikh H."/>
            <person name="Zorawik M."/>
            <person name="Garza D.R."/>
            <person name="Ngo R.T."/>
            <person name="Reddi K."/>
            <person name="Garcia-Vedrenne A.E."/>
            <person name="Freise A.C."/>
            <person name="Balish M.F."/>
            <person name="Garlena R.A."/>
            <person name="Russell D.A."/>
            <person name="Jacobs-Sera D."/>
            <person name="Hatfull G.F."/>
        </authorList>
    </citation>
    <scope>NUCLEOTIDE SEQUENCE</scope>
</reference>
<evidence type="ECO:0000313" key="1">
    <source>
        <dbReference type="EMBL" id="UXE03872.1"/>
    </source>
</evidence>
<gene>
    <name evidence="1" type="primary">149</name>
    <name evidence="1" type="ORF">SEA_OBLADI_149</name>
</gene>
<dbReference type="EMBL" id="OP297535">
    <property type="protein sequence ID" value="UXE03872.1"/>
    <property type="molecule type" value="Genomic_DNA"/>
</dbReference>
<organism evidence="1 2">
    <name type="scientific">Gordonia phage ObLaDi</name>
    <dbReference type="NCBI Taxonomy" id="2978487"/>
    <lineage>
        <taxon>Viruses</taxon>
        <taxon>Duplodnaviria</taxon>
        <taxon>Heunggongvirae</taxon>
        <taxon>Uroviricota</taxon>
        <taxon>Caudoviricetes</taxon>
        <taxon>Kruegerviridae</taxon>
        <taxon>Cafassovirus</taxon>
        <taxon>Cafassovirus obladi</taxon>
    </lineage>
</organism>
<keyword evidence="2" id="KW-1185">Reference proteome</keyword>